<evidence type="ECO:0000256" key="6">
    <source>
        <dbReference type="ARBA" id="ARBA00022729"/>
    </source>
</evidence>
<dbReference type="Gene3D" id="3.80.10.10">
    <property type="entry name" value="Ribonuclease Inhibitor"/>
    <property type="match status" value="5"/>
</dbReference>
<keyword evidence="11" id="KW-0325">Glycoprotein</keyword>
<dbReference type="PANTHER" id="PTHR48061">
    <property type="entry name" value="LEUCINE-RICH REPEAT RECEPTOR PROTEIN KINASE EMS1-LIKE-RELATED"/>
    <property type="match status" value="1"/>
</dbReference>
<evidence type="ECO:0000256" key="7">
    <source>
        <dbReference type="ARBA" id="ARBA00022737"/>
    </source>
</evidence>
<evidence type="ECO:0000256" key="3">
    <source>
        <dbReference type="ARBA" id="ARBA00022475"/>
    </source>
</evidence>
<gene>
    <name evidence="13" type="ORF">FNV43_RR21127</name>
</gene>
<dbReference type="InterPro" id="IPR046956">
    <property type="entry name" value="RLP23-like"/>
</dbReference>
<keyword evidence="8" id="KW-1133">Transmembrane helix</keyword>
<dbReference type="FunFam" id="3.80.10.10:FF:000233">
    <property type="entry name" value="Leucine-rich repeat receptor-like protein kinase TDR"/>
    <property type="match status" value="1"/>
</dbReference>
<dbReference type="Pfam" id="PF23598">
    <property type="entry name" value="LRR_14"/>
    <property type="match status" value="1"/>
</dbReference>
<dbReference type="Pfam" id="PF00560">
    <property type="entry name" value="LRR_1"/>
    <property type="match status" value="6"/>
</dbReference>
<dbReference type="Pfam" id="PF13855">
    <property type="entry name" value="LRR_8"/>
    <property type="match status" value="1"/>
</dbReference>
<sequence>MKDWNTEGGISDCCLWDGVSCDTASGYVIAIDLSSSWLYGPLTSNSSLFRLLHLQKLNLAFNNFTSSTIPSEFSKLSRLTYLNLSFSMFSGNIPYEISRLTNLMVLDLSGFSYYWYVRQGQLGRVITQNMTNLRELYLDWITFSSPVPDIFGNLSSLTHLSLRTCYLLGELPKSIFQLPNLQYVDLSGNGLTGYLPEFNVSSRIKYLSLAGNSFYGKLPDSIGNPKSLNFVDVQRSNFSGIVPPSLWNLSQLSKLDLSDNHFNGQLPYTIGNLGKLTLKLLYLDNNNLSGQIPSSFGKLTQLNQLDLGSNFFSGQVPTSLLGNLTQLQYLFLDNNSLSGQIPSSFGKLTQLNELDLGSNFFSGQIPSSFGNLTQLLYHLDLSSNSFTGVIPSSLFELRLGYLRLDYNQFTGSLNISKLYNLNFFSAIGNNLSGPLAVPPMFTWYYSVSGNRLTGSIDPLFCTLFQLKYLDLSSNNLSGTFPECFGSWASSLTVLNLRSNNFHGKMPRTCGNGSQLTTLDLSHNQFQGRSQSHLLNAKGLKF</sequence>
<evidence type="ECO:0000256" key="1">
    <source>
        <dbReference type="ARBA" id="ARBA00004251"/>
    </source>
</evidence>
<dbReference type="PRINTS" id="PR00019">
    <property type="entry name" value="LEURICHRPT"/>
</dbReference>
<evidence type="ECO:0000256" key="9">
    <source>
        <dbReference type="ARBA" id="ARBA00023136"/>
    </source>
</evidence>
<proteinExistence type="inferred from homology"/>
<dbReference type="EMBL" id="VOIH02000009">
    <property type="protein sequence ID" value="KAF3438365.1"/>
    <property type="molecule type" value="Genomic_DNA"/>
</dbReference>
<dbReference type="PANTHER" id="PTHR48061:SF12">
    <property type="entry name" value="DISEASE RESISTANCE LIKE PROTEIN"/>
    <property type="match status" value="1"/>
</dbReference>
<comment type="caution">
    <text evidence="13">The sequence shown here is derived from an EMBL/GenBank/DDBJ whole genome shotgun (WGS) entry which is preliminary data.</text>
</comment>
<keyword evidence="4" id="KW-0433">Leucine-rich repeat</keyword>
<evidence type="ECO:0000313" key="13">
    <source>
        <dbReference type="EMBL" id="KAF3438365.1"/>
    </source>
</evidence>
<dbReference type="GO" id="GO:0009791">
    <property type="term" value="P:post-embryonic development"/>
    <property type="evidence" value="ECO:0007669"/>
    <property type="project" value="UniProtKB-ARBA"/>
</dbReference>
<keyword evidence="5" id="KW-0812">Transmembrane</keyword>
<dbReference type="GO" id="GO:0005886">
    <property type="term" value="C:plasma membrane"/>
    <property type="evidence" value="ECO:0007669"/>
    <property type="project" value="UniProtKB-SubCell"/>
</dbReference>
<evidence type="ECO:0000256" key="2">
    <source>
        <dbReference type="ARBA" id="ARBA00009592"/>
    </source>
</evidence>
<dbReference type="SUPFAM" id="SSF52058">
    <property type="entry name" value="L domain-like"/>
    <property type="match status" value="2"/>
</dbReference>
<dbReference type="AlphaFoldDB" id="A0A8K0DW49"/>
<keyword evidence="14" id="KW-1185">Reference proteome</keyword>
<accession>A0A8K0DW49</accession>
<feature type="domain" description="Disease resistance R13L4/SHOC-2-like LRR" evidence="12">
    <location>
        <begin position="246"/>
        <end position="356"/>
    </location>
</feature>
<dbReference type="InterPro" id="IPR003591">
    <property type="entry name" value="Leu-rich_rpt_typical-subtyp"/>
</dbReference>
<evidence type="ECO:0000256" key="10">
    <source>
        <dbReference type="ARBA" id="ARBA00023170"/>
    </source>
</evidence>
<name>A0A8K0DW49_9ROSA</name>
<keyword evidence="6" id="KW-0732">Signal</keyword>
<evidence type="ECO:0000256" key="11">
    <source>
        <dbReference type="ARBA" id="ARBA00023180"/>
    </source>
</evidence>
<evidence type="ECO:0000256" key="5">
    <source>
        <dbReference type="ARBA" id="ARBA00022692"/>
    </source>
</evidence>
<dbReference type="InterPro" id="IPR001611">
    <property type="entry name" value="Leu-rich_rpt"/>
</dbReference>
<dbReference type="InterPro" id="IPR055414">
    <property type="entry name" value="LRR_R13L4/SHOC2-like"/>
</dbReference>
<dbReference type="InterPro" id="IPR032675">
    <property type="entry name" value="LRR_dom_sf"/>
</dbReference>
<evidence type="ECO:0000256" key="8">
    <source>
        <dbReference type="ARBA" id="ARBA00022989"/>
    </source>
</evidence>
<evidence type="ECO:0000256" key="4">
    <source>
        <dbReference type="ARBA" id="ARBA00022614"/>
    </source>
</evidence>
<comment type="similarity">
    <text evidence="2">Belongs to the RLP family.</text>
</comment>
<organism evidence="13 14">
    <name type="scientific">Rhamnella rubrinervis</name>
    <dbReference type="NCBI Taxonomy" id="2594499"/>
    <lineage>
        <taxon>Eukaryota</taxon>
        <taxon>Viridiplantae</taxon>
        <taxon>Streptophyta</taxon>
        <taxon>Embryophyta</taxon>
        <taxon>Tracheophyta</taxon>
        <taxon>Spermatophyta</taxon>
        <taxon>Magnoliopsida</taxon>
        <taxon>eudicotyledons</taxon>
        <taxon>Gunneridae</taxon>
        <taxon>Pentapetalae</taxon>
        <taxon>rosids</taxon>
        <taxon>fabids</taxon>
        <taxon>Rosales</taxon>
        <taxon>Rhamnaceae</taxon>
        <taxon>rhamnoid group</taxon>
        <taxon>Rhamneae</taxon>
        <taxon>Rhamnella</taxon>
    </lineage>
</organism>
<evidence type="ECO:0000313" key="14">
    <source>
        <dbReference type="Proteomes" id="UP000796880"/>
    </source>
</evidence>
<reference evidence="13" key="1">
    <citation type="submission" date="2020-03" db="EMBL/GenBank/DDBJ databases">
        <title>A high-quality chromosome-level genome assembly of a woody plant with both climbing and erect habits, Rhamnella rubrinervis.</title>
        <authorList>
            <person name="Lu Z."/>
            <person name="Yang Y."/>
            <person name="Zhu X."/>
            <person name="Sun Y."/>
        </authorList>
    </citation>
    <scope>NUCLEOTIDE SEQUENCE</scope>
    <source>
        <strain evidence="13">BYM</strain>
        <tissue evidence="13">Leaf</tissue>
    </source>
</reference>
<protein>
    <recommendedName>
        <fullName evidence="12">Disease resistance R13L4/SHOC-2-like LRR domain-containing protein</fullName>
    </recommendedName>
</protein>
<keyword evidence="10" id="KW-0675">Receptor</keyword>
<keyword evidence="3" id="KW-1003">Cell membrane</keyword>
<dbReference type="Proteomes" id="UP000796880">
    <property type="component" value="Unassembled WGS sequence"/>
</dbReference>
<keyword evidence="9" id="KW-0472">Membrane</keyword>
<comment type="subcellular location">
    <subcellularLocation>
        <location evidence="1">Cell membrane</location>
        <topology evidence="1">Single-pass type I membrane protein</topology>
    </subcellularLocation>
</comment>
<evidence type="ECO:0000259" key="12">
    <source>
        <dbReference type="Pfam" id="PF23598"/>
    </source>
</evidence>
<keyword evidence="7" id="KW-0677">Repeat</keyword>
<dbReference type="OrthoDB" id="1744379at2759"/>
<dbReference type="SMART" id="SM00369">
    <property type="entry name" value="LRR_TYP"/>
    <property type="match status" value="9"/>
</dbReference>